<dbReference type="Proteomes" id="UP000076842">
    <property type="component" value="Unassembled WGS sequence"/>
</dbReference>
<dbReference type="InterPro" id="IPR043904">
    <property type="entry name" value="PhoD_2-like"/>
</dbReference>
<dbReference type="AlphaFoldDB" id="A0A165E6J0"/>
<evidence type="ECO:0000256" key="1">
    <source>
        <dbReference type="SAM" id="MobiDB-lite"/>
    </source>
</evidence>
<name>A0A165E6J0_9BASI</name>
<organism evidence="3 4">
    <name type="scientific">Calocera cornea HHB12733</name>
    <dbReference type="NCBI Taxonomy" id="1353952"/>
    <lineage>
        <taxon>Eukaryota</taxon>
        <taxon>Fungi</taxon>
        <taxon>Dikarya</taxon>
        <taxon>Basidiomycota</taxon>
        <taxon>Agaricomycotina</taxon>
        <taxon>Dacrymycetes</taxon>
        <taxon>Dacrymycetales</taxon>
        <taxon>Dacrymycetaceae</taxon>
        <taxon>Calocera</taxon>
    </lineage>
</organism>
<sequence length="649" mass="73439">MSCRSNGQPVLLRLLLPTMSPDSLLCGPLLRYTWINHDTHEWHGSAFVVLRGSGSSVPSLRLTLADDAYFRQDLPGYCLLAESGHTFWRFSMTVPMSDGDRNAKYVIGGGDLEEGVEGDFWVPGREDSMRIMFHSCNGFGCEISKDNFAGPALWKDVLRTHELYPFHVVIGGGDQVYSDEVRVSGPLKAWADEMVPARRASHPCTPDLEGKIDEWYFQNYCSWYNTEIIRDAFARIPGINIYDDHDIIDGFGSYRDKWMRAPIFLGIGRVAWKYYALFQLHIPPKGEDPEDPSWLIGKEPGPYIRERSRSICTTLGKRIMFFGLDCRTERTLKRIVYQSTYDAMFERMESELEKAEDTTHLILLLGVPIAGYPRLVWAERLLNSHSITAVRLLNKKFGFAGGMFNHFDGSAELLDDLNDHWCAGVHKKERNYFVRRLQQFALEKQIRITILSGDVHLACVGRFFSAPRLKVPQNKDPRYMINLISSAITNGGPPMAAANFLDKRNRVHHLDKETQENMMRIFHENPDGKPNRVNKTTLPFRNYAIITEHAGLSGGGGEQAIELDEDTTRNLPEKDASKQLDAQRAEEPDEDMEPAKKATGGPGNASAMAPASGSRRRYALDCSLRVEIDQRDPEGWTRAYGFSIPCLES</sequence>
<evidence type="ECO:0000313" key="3">
    <source>
        <dbReference type="EMBL" id="KZT54207.1"/>
    </source>
</evidence>
<dbReference type="Pfam" id="PF19050">
    <property type="entry name" value="PhoD_2"/>
    <property type="match status" value="2"/>
</dbReference>
<dbReference type="EMBL" id="KV424019">
    <property type="protein sequence ID" value="KZT54207.1"/>
    <property type="molecule type" value="Genomic_DNA"/>
</dbReference>
<dbReference type="Gene3D" id="3.60.21.70">
    <property type="entry name" value="PhoD-like phosphatase"/>
    <property type="match status" value="1"/>
</dbReference>
<dbReference type="SUPFAM" id="SSF56300">
    <property type="entry name" value="Metallo-dependent phosphatases"/>
    <property type="match status" value="1"/>
</dbReference>
<evidence type="ECO:0000313" key="4">
    <source>
        <dbReference type="Proteomes" id="UP000076842"/>
    </source>
</evidence>
<gene>
    <name evidence="3" type="ORF">CALCODRAFT_457001</name>
</gene>
<keyword evidence="4" id="KW-1185">Reference proteome</keyword>
<dbReference type="CDD" id="cd07389">
    <property type="entry name" value="MPP_PhoD"/>
    <property type="match status" value="1"/>
</dbReference>
<evidence type="ECO:0000259" key="2">
    <source>
        <dbReference type="Pfam" id="PF19050"/>
    </source>
</evidence>
<feature type="domain" description="PhoD-like phosphatase" evidence="2">
    <location>
        <begin position="120"/>
        <end position="386"/>
    </location>
</feature>
<feature type="domain" description="PhoD-like phosphatase" evidence="2">
    <location>
        <begin position="395"/>
        <end position="548"/>
    </location>
</feature>
<dbReference type="PANTHER" id="PTHR46689">
    <property type="entry name" value="MEMBRANE PROTEIN, PUTATIVE-RELATED"/>
    <property type="match status" value="1"/>
</dbReference>
<feature type="compositionally biased region" description="Basic and acidic residues" evidence="1">
    <location>
        <begin position="568"/>
        <end position="586"/>
    </location>
</feature>
<dbReference type="InterPro" id="IPR018946">
    <property type="entry name" value="PhoD-like_MPP"/>
</dbReference>
<dbReference type="PANTHER" id="PTHR46689:SF3">
    <property type="entry name" value="PHOD-LIKE PHOSPHATASE DOMAIN-CONTAINING PROTEIN"/>
    <property type="match status" value="1"/>
</dbReference>
<dbReference type="OrthoDB" id="2419400at2759"/>
<reference evidence="3 4" key="1">
    <citation type="journal article" date="2016" name="Mol. Biol. Evol.">
        <title>Comparative Genomics of Early-Diverging Mushroom-Forming Fungi Provides Insights into the Origins of Lignocellulose Decay Capabilities.</title>
        <authorList>
            <person name="Nagy L.G."/>
            <person name="Riley R."/>
            <person name="Tritt A."/>
            <person name="Adam C."/>
            <person name="Daum C."/>
            <person name="Floudas D."/>
            <person name="Sun H."/>
            <person name="Yadav J.S."/>
            <person name="Pangilinan J."/>
            <person name="Larsson K.H."/>
            <person name="Matsuura K."/>
            <person name="Barry K."/>
            <person name="Labutti K."/>
            <person name="Kuo R."/>
            <person name="Ohm R.A."/>
            <person name="Bhattacharya S.S."/>
            <person name="Shirouzu T."/>
            <person name="Yoshinaga Y."/>
            <person name="Martin F.M."/>
            <person name="Grigoriev I.V."/>
            <person name="Hibbett D.S."/>
        </authorList>
    </citation>
    <scope>NUCLEOTIDE SEQUENCE [LARGE SCALE GENOMIC DNA]</scope>
    <source>
        <strain evidence="3 4">HHB12733</strain>
    </source>
</reference>
<dbReference type="InterPro" id="IPR038607">
    <property type="entry name" value="PhoD-like_sf"/>
</dbReference>
<dbReference type="InParanoid" id="A0A165E6J0"/>
<dbReference type="GO" id="GO:0016020">
    <property type="term" value="C:membrane"/>
    <property type="evidence" value="ECO:0007669"/>
    <property type="project" value="TreeGrafter"/>
</dbReference>
<feature type="region of interest" description="Disordered" evidence="1">
    <location>
        <begin position="568"/>
        <end position="614"/>
    </location>
</feature>
<dbReference type="STRING" id="1353952.A0A165E6J0"/>
<protein>
    <recommendedName>
        <fullName evidence="2">PhoD-like phosphatase domain-containing protein</fullName>
    </recommendedName>
</protein>
<proteinExistence type="predicted"/>
<accession>A0A165E6J0</accession>
<dbReference type="InterPro" id="IPR029052">
    <property type="entry name" value="Metallo-depent_PP-like"/>
</dbReference>